<gene>
    <name evidence="1" type="primary">Mo02717</name>
    <name evidence="1" type="ORF">E5Q_02717</name>
</gene>
<reference evidence="1 2" key="1">
    <citation type="journal article" date="2011" name="J. Gen. Appl. Microbiol.">
        <title>Draft genome sequencing of the enigmatic basidiomycete Mixia osmundae.</title>
        <authorList>
            <person name="Nishida H."/>
            <person name="Nagatsuka Y."/>
            <person name="Sugiyama J."/>
        </authorList>
    </citation>
    <scope>NUCLEOTIDE SEQUENCE [LARGE SCALE GENOMIC DNA]</scope>
    <source>
        <strain evidence="2">CBS 9802 / IAM 14324 / JCM 22182 / KY 12970</strain>
    </source>
</reference>
<proteinExistence type="predicted"/>
<comment type="caution">
    <text evidence="1">The sequence shown here is derived from an EMBL/GenBank/DDBJ whole genome shotgun (WGS) entry which is preliminary data.</text>
</comment>
<dbReference type="RefSeq" id="XP_014567904.1">
    <property type="nucleotide sequence ID" value="XM_014712418.1"/>
</dbReference>
<dbReference type="HOGENOM" id="CLU_3014682_0_0_1"/>
<evidence type="ECO:0000313" key="2">
    <source>
        <dbReference type="Proteomes" id="UP000009131"/>
    </source>
</evidence>
<accession>G7DZP6</accession>
<organism evidence="1 2">
    <name type="scientific">Mixia osmundae (strain CBS 9802 / IAM 14324 / JCM 22182 / KY 12970)</name>
    <dbReference type="NCBI Taxonomy" id="764103"/>
    <lineage>
        <taxon>Eukaryota</taxon>
        <taxon>Fungi</taxon>
        <taxon>Dikarya</taxon>
        <taxon>Basidiomycota</taxon>
        <taxon>Pucciniomycotina</taxon>
        <taxon>Mixiomycetes</taxon>
        <taxon>Mixiales</taxon>
        <taxon>Mixiaceae</taxon>
        <taxon>Mixia</taxon>
    </lineage>
</organism>
<sequence length="56" mass="6038">MLCSQYNAIVYVSQASSILARARSLCCYRGFAIEQSSIISSPLKASDDGSTEFLQG</sequence>
<keyword evidence="2" id="KW-1185">Reference proteome</keyword>
<dbReference type="Proteomes" id="UP000009131">
    <property type="component" value="Unassembled WGS sequence"/>
</dbReference>
<dbReference type="EMBL" id="BABT02000074">
    <property type="protein sequence ID" value="GAA96056.1"/>
    <property type="molecule type" value="Genomic_DNA"/>
</dbReference>
<reference evidence="1 2" key="2">
    <citation type="journal article" date="2012" name="Open Biol.">
        <title>Characteristics of nucleosomes and linker DNA regions on the genome of the basidiomycete Mixia osmundae revealed by mono- and dinucleosome mapping.</title>
        <authorList>
            <person name="Nishida H."/>
            <person name="Kondo S."/>
            <person name="Matsumoto T."/>
            <person name="Suzuki Y."/>
            <person name="Yoshikawa H."/>
            <person name="Taylor T.D."/>
            <person name="Sugiyama J."/>
        </authorList>
    </citation>
    <scope>NUCLEOTIDE SEQUENCE [LARGE SCALE GENOMIC DNA]</scope>
    <source>
        <strain evidence="2">CBS 9802 / IAM 14324 / JCM 22182 / KY 12970</strain>
    </source>
</reference>
<dbReference type="AlphaFoldDB" id="G7DZP6"/>
<evidence type="ECO:0000313" key="1">
    <source>
        <dbReference type="EMBL" id="GAA96056.1"/>
    </source>
</evidence>
<name>G7DZP6_MIXOS</name>
<dbReference type="InParanoid" id="G7DZP6"/>
<protein>
    <submittedName>
        <fullName evidence="1">Uncharacterized protein</fullName>
    </submittedName>
</protein>